<organism evidence="1 2">
    <name type="scientific">Limnoglobus roseus</name>
    <dbReference type="NCBI Taxonomy" id="2598579"/>
    <lineage>
        <taxon>Bacteria</taxon>
        <taxon>Pseudomonadati</taxon>
        <taxon>Planctomycetota</taxon>
        <taxon>Planctomycetia</taxon>
        <taxon>Gemmatales</taxon>
        <taxon>Gemmataceae</taxon>
        <taxon>Limnoglobus</taxon>
    </lineage>
</organism>
<dbReference type="OrthoDB" id="179386at2"/>
<keyword evidence="2" id="KW-1185">Reference proteome</keyword>
<protein>
    <recommendedName>
        <fullName evidence="3">Nicotinate-nucleotide adenylyltransferase</fullName>
    </recommendedName>
</protein>
<evidence type="ECO:0000313" key="1">
    <source>
        <dbReference type="EMBL" id="QEL19471.1"/>
    </source>
</evidence>
<evidence type="ECO:0000313" key="2">
    <source>
        <dbReference type="Proteomes" id="UP000324974"/>
    </source>
</evidence>
<proteinExistence type="predicted"/>
<dbReference type="RefSeq" id="WP_149113856.1">
    <property type="nucleotide sequence ID" value="NZ_CP042425.1"/>
</dbReference>
<reference evidence="2" key="1">
    <citation type="submission" date="2019-08" db="EMBL/GenBank/DDBJ databases">
        <title>Limnoglobus roseus gen. nov., sp. nov., a novel freshwater planctomycete with a giant genome from the family Gemmataceae.</title>
        <authorList>
            <person name="Kulichevskaya I.S."/>
            <person name="Naumoff D.G."/>
            <person name="Miroshnikov K."/>
            <person name="Ivanova A."/>
            <person name="Philippov D.A."/>
            <person name="Hakobyan A."/>
            <person name="Rijpstra I.C."/>
            <person name="Sinninghe Damste J.S."/>
            <person name="Liesack W."/>
            <person name="Dedysh S.N."/>
        </authorList>
    </citation>
    <scope>NUCLEOTIDE SEQUENCE [LARGE SCALE GENOMIC DNA]</scope>
    <source>
        <strain evidence="2">PX52</strain>
    </source>
</reference>
<accession>A0A5C1AJT8</accession>
<sequence length="479" mass="53907">MNPLASTTNFDTDRPDTHGKALRINMDRRRYGTFAEIGAGQEVVRWFFRVGGAAGTIAKSMSAYDMTVSDAIYGHANRYVSRQRLEAMLDHEYKLNLERLANSREDTTSFFAFADTVSARNFMGTNDCQGWMGVRFQVYPRDHETQVIIHFRLMDPSNVLQQETIGIIGVNLLYGAFFLHHEPELLIQSLMDDLNSNRIEIDLIEFSGIGFRAVDNRLMSLSLVRHKLSKAAMFGPDGKVLLSSELLYKKPALVERGSFRPVTHVNLDILRAATVKFKDMLPDEDKGQIVNVAEITMRNLMGGRDTGAPDIRDFLARADAMGACGLNVMISDFSEFYRLATYLRRQTGKPIGLAMGLVTVPEIFDASYYTTLEGGLLEALGRLLSGDISMFIYPYVNRETNEVMSIDNLDLPVESKPLYDYAVRTGRIRGLESLNAEYLKIDSRDVLKKIATGDGTWEQMVPEPVVKLIRERGLFGCKK</sequence>
<dbReference type="Proteomes" id="UP000324974">
    <property type="component" value="Chromosome"/>
</dbReference>
<evidence type="ECO:0008006" key="3">
    <source>
        <dbReference type="Google" id="ProtNLM"/>
    </source>
</evidence>
<dbReference type="AlphaFoldDB" id="A0A5C1AJT8"/>
<name>A0A5C1AJT8_9BACT</name>
<dbReference type="KEGG" id="lrs:PX52LOC_06544"/>
<dbReference type="EMBL" id="CP042425">
    <property type="protein sequence ID" value="QEL19471.1"/>
    <property type="molecule type" value="Genomic_DNA"/>
</dbReference>
<dbReference type="SUPFAM" id="SSF52374">
    <property type="entry name" value="Nucleotidylyl transferase"/>
    <property type="match status" value="1"/>
</dbReference>
<gene>
    <name evidence="1" type="ORF">PX52LOC_06544</name>
</gene>